<dbReference type="Gene3D" id="2.60.120.10">
    <property type="entry name" value="Jelly Rolls"/>
    <property type="match status" value="1"/>
</dbReference>
<dbReference type="Pfam" id="PF00027">
    <property type="entry name" value="cNMP_binding"/>
    <property type="match status" value="1"/>
</dbReference>
<gene>
    <name evidence="3" type="ORF">HPHI1048_LOCUS10973</name>
</gene>
<accession>A0A7S0EIY9</accession>
<dbReference type="AlphaFoldDB" id="A0A7S0EIY9"/>
<dbReference type="InterPro" id="IPR018488">
    <property type="entry name" value="cNMP-bd_CS"/>
</dbReference>
<feature type="region of interest" description="Disordered" evidence="1">
    <location>
        <begin position="228"/>
        <end position="252"/>
    </location>
</feature>
<reference evidence="3" key="1">
    <citation type="submission" date="2021-01" db="EMBL/GenBank/DDBJ databases">
        <authorList>
            <person name="Corre E."/>
            <person name="Pelletier E."/>
            <person name="Niang G."/>
            <person name="Scheremetjew M."/>
            <person name="Finn R."/>
            <person name="Kale V."/>
            <person name="Holt S."/>
            <person name="Cochrane G."/>
            <person name="Meng A."/>
            <person name="Brown T."/>
            <person name="Cohen L."/>
        </authorList>
    </citation>
    <scope>NUCLEOTIDE SEQUENCE</scope>
    <source>
        <strain evidence="3">CCMP325</strain>
    </source>
</reference>
<protein>
    <recommendedName>
        <fullName evidence="2">Cyclic nucleotide-binding domain-containing protein</fullName>
    </recommendedName>
</protein>
<dbReference type="InterPro" id="IPR000595">
    <property type="entry name" value="cNMP-bd_dom"/>
</dbReference>
<dbReference type="PANTHER" id="PTHR11635">
    <property type="entry name" value="CAMP-DEPENDENT PROTEIN KINASE REGULATORY CHAIN"/>
    <property type="match status" value="1"/>
</dbReference>
<dbReference type="GO" id="GO:0030552">
    <property type="term" value="F:cAMP binding"/>
    <property type="evidence" value="ECO:0007669"/>
    <property type="project" value="TreeGrafter"/>
</dbReference>
<organism evidence="3">
    <name type="scientific">Hanusia phi</name>
    <dbReference type="NCBI Taxonomy" id="3032"/>
    <lineage>
        <taxon>Eukaryota</taxon>
        <taxon>Cryptophyceae</taxon>
        <taxon>Pyrenomonadales</taxon>
        <taxon>Geminigeraceae</taxon>
        <taxon>Hanusia</taxon>
    </lineage>
</organism>
<dbReference type="GO" id="GO:0005952">
    <property type="term" value="C:cAMP-dependent protein kinase complex"/>
    <property type="evidence" value="ECO:0007669"/>
    <property type="project" value="InterPro"/>
</dbReference>
<dbReference type="SMART" id="SM00100">
    <property type="entry name" value="cNMP"/>
    <property type="match status" value="1"/>
</dbReference>
<dbReference type="CDD" id="cd00038">
    <property type="entry name" value="CAP_ED"/>
    <property type="match status" value="1"/>
</dbReference>
<feature type="region of interest" description="Disordered" evidence="1">
    <location>
        <begin position="400"/>
        <end position="448"/>
    </location>
</feature>
<dbReference type="PANTHER" id="PTHR11635:SF152">
    <property type="entry name" value="CAMP-DEPENDENT PROTEIN KINASE TYPE I REGULATORY SUBUNIT-RELATED"/>
    <property type="match status" value="1"/>
</dbReference>
<dbReference type="GO" id="GO:0034236">
    <property type="term" value="F:protein kinase A catalytic subunit binding"/>
    <property type="evidence" value="ECO:0007669"/>
    <property type="project" value="TreeGrafter"/>
</dbReference>
<evidence type="ECO:0000259" key="2">
    <source>
        <dbReference type="PROSITE" id="PS50042"/>
    </source>
</evidence>
<evidence type="ECO:0000313" key="3">
    <source>
        <dbReference type="EMBL" id="CAD8485021.1"/>
    </source>
</evidence>
<dbReference type="SUPFAM" id="SSF51206">
    <property type="entry name" value="cAMP-binding domain-like"/>
    <property type="match status" value="1"/>
</dbReference>
<feature type="domain" description="Cyclic nucleotide-binding" evidence="2">
    <location>
        <begin position="460"/>
        <end position="559"/>
    </location>
</feature>
<dbReference type="PROSITE" id="PS00889">
    <property type="entry name" value="CNMP_BINDING_2"/>
    <property type="match status" value="1"/>
</dbReference>
<name>A0A7S0EIY9_9CRYP</name>
<dbReference type="InterPro" id="IPR014710">
    <property type="entry name" value="RmlC-like_jellyroll"/>
</dbReference>
<dbReference type="PROSITE" id="PS50042">
    <property type="entry name" value="CNMP_BINDING_3"/>
    <property type="match status" value="1"/>
</dbReference>
<feature type="compositionally biased region" description="Basic and acidic residues" evidence="1">
    <location>
        <begin position="403"/>
        <end position="424"/>
    </location>
</feature>
<evidence type="ECO:0000256" key="1">
    <source>
        <dbReference type="SAM" id="MobiDB-lite"/>
    </source>
</evidence>
<dbReference type="EMBL" id="HBEO01016097">
    <property type="protein sequence ID" value="CAD8485021.1"/>
    <property type="molecule type" value="Transcribed_RNA"/>
</dbReference>
<sequence length="613" mass="69650">MKKSRQIVPSSLRSRTMKSDAILLSLEDKKKASAAARSMAPELVSSSLLGEEEESALSLDFSTHGRSLSVSDFRAEEEKKPSTVPSQHKLSGLRTHSLFEMEIDKEEAFPSKEMFLEEMLASSHAIDSHLEKLKVVNKEFCIRPVTTKSVDGQKMKGRFSSQVDPWVFQPKCQACVRELMFLRKQGALESDILRKDSRCRKCNASLLELSNQFVKLMRSENFRHLHEAKRRLDSEETENTKNEAAKEQDDEPFAREEEFAQLEASRAFLQSELRKIEGAGVIQIPNSSKNVPFIRSCLDAVEDAISLYKSQDDEKTRMALRKKYTLFEKALQHWSSRVSGKALRKWKMEAADILERVKMNQQRRRSAVMQLPPAVNQFLRAGTKLTNVPKEDMAKKLLQKMQRKTEKEEKIRQSLEAARQERGKQAPQYLSDVPHPKEKPSSNNGVSKSTLVRIIRNSQILSQLGDSELEKLAKSVKFISFPQNFAILLEGQEGQTMLCVCDGEADIYVKGQHVTRFGEGHIFGEIALVTGEKRTASVIAASDIVKVIEISRDTLKSAIKDRPELWDLLVTMVQDRRAINEQYKENQRQKNNARVNPILKQLMAAQAMKGKKG</sequence>
<proteinExistence type="predicted"/>
<dbReference type="GO" id="GO:0005829">
    <property type="term" value="C:cytosol"/>
    <property type="evidence" value="ECO:0007669"/>
    <property type="project" value="TreeGrafter"/>
</dbReference>
<dbReference type="GO" id="GO:0004862">
    <property type="term" value="F:cAMP-dependent protein kinase inhibitor activity"/>
    <property type="evidence" value="ECO:0007669"/>
    <property type="project" value="TreeGrafter"/>
</dbReference>
<dbReference type="InterPro" id="IPR018490">
    <property type="entry name" value="cNMP-bd_dom_sf"/>
</dbReference>
<dbReference type="InterPro" id="IPR050503">
    <property type="entry name" value="cAMP-dep_PK_reg_su-like"/>
</dbReference>